<feature type="region of interest" description="Disordered" evidence="4">
    <location>
        <begin position="350"/>
        <end position="380"/>
    </location>
</feature>
<feature type="compositionally biased region" description="Basic and acidic residues" evidence="4">
    <location>
        <begin position="512"/>
        <end position="521"/>
    </location>
</feature>
<dbReference type="InterPro" id="IPR058682">
    <property type="entry name" value="IRF-2BP1/2-like_M"/>
</dbReference>
<feature type="domain" description="Interferon regulatory factor 2-binding protein 1/2-like C3HC4 zinc finger" evidence="5">
    <location>
        <begin position="276"/>
        <end position="336"/>
    </location>
</feature>
<dbReference type="SUPFAM" id="SSF57850">
    <property type="entry name" value="RING/U-box"/>
    <property type="match status" value="1"/>
</dbReference>
<dbReference type="Proteomes" id="UP000296049">
    <property type="component" value="Unassembled WGS sequence"/>
</dbReference>
<organism evidence="7 8">
    <name type="scientific">Anas platyrhynchos</name>
    <name type="common">Mallard</name>
    <name type="synonym">Anas boschas</name>
    <dbReference type="NCBI Taxonomy" id="8839"/>
    <lineage>
        <taxon>Eukaryota</taxon>
        <taxon>Metazoa</taxon>
        <taxon>Chordata</taxon>
        <taxon>Craniata</taxon>
        <taxon>Vertebrata</taxon>
        <taxon>Euteleostomi</taxon>
        <taxon>Archelosauria</taxon>
        <taxon>Archosauria</taxon>
        <taxon>Dinosauria</taxon>
        <taxon>Saurischia</taxon>
        <taxon>Theropoda</taxon>
        <taxon>Coelurosauria</taxon>
        <taxon>Aves</taxon>
        <taxon>Neognathae</taxon>
        <taxon>Galloanserae</taxon>
        <taxon>Anseriformes</taxon>
        <taxon>Anatidae</taxon>
        <taxon>Anatinae</taxon>
        <taxon>Anas</taxon>
    </lineage>
</organism>
<dbReference type="EMBL" id="KB742685">
    <property type="protein sequence ID" value="EOB05506.1"/>
    <property type="molecule type" value="Genomic_DNA"/>
</dbReference>
<reference evidence="8" key="1">
    <citation type="journal article" date="2013" name="Nat. Genet.">
        <title>The duck genome and transcriptome provide insight into an avian influenza virus reservoir species.</title>
        <authorList>
            <person name="Huang Y."/>
            <person name="Li Y."/>
            <person name="Burt D.W."/>
            <person name="Chen H."/>
            <person name="Zhang Y."/>
            <person name="Qian W."/>
            <person name="Kim H."/>
            <person name="Gan S."/>
            <person name="Zhao Y."/>
            <person name="Li J."/>
            <person name="Yi K."/>
            <person name="Feng H."/>
            <person name="Zhu P."/>
            <person name="Li B."/>
            <person name="Liu Q."/>
            <person name="Fairley S."/>
            <person name="Magor K.E."/>
            <person name="Du Z."/>
            <person name="Hu X."/>
            <person name="Goodman L."/>
            <person name="Tafer H."/>
            <person name="Vignal A."/>
            <person name="Lee T."/>
            <person name="Kim K.W."/>
            <person name="Sheng Z."/>
            <person name="An Y."/>
            <person name="Searle S."/>
            <person name="Herrero J."/>
            <person name="Groenen M.A."/>
            <person name="Crooijmans R.P."/>
            <person name="Faraut T."/>
            <person name="Cai Q."/>
            <person name="Webster R.G."/>
            <person name="Aldridge J.R."/>
            <person name="Warren W.C."/>
            <person name="Bartschat S."/>
            <person name="Kehr S."/>
            <person name="Marz M."/>
            <person name="Stadler P.F."/>
            <person name="Smith J."/>
            <person name="Kraus R.H."/>
            <person name="Zhao Y."/>
            <person name="Ren L."/>
            <person name="Fei J."/>
            <person name="Morisson M."/>
            <person name="Kaiser P."/>
            <person name="Griffin D.K."/>
            <person name="Rao M."/>
            <person name="Pitel F."/>
            <person name="Wang J."/>
            <person name="Li N."/>
        </authorList>
    </citation>
    <scope>NUCLEOTIDE SEQUENCE [LARGE SCALE GENOMIC DNA]</scope>
</reference>
<dbReference type="Gene3D" id="1.10.10.1580">
    <property type="entry name" value="Interferon regulatory factor 2-binding protein"/>
    <property type="match status" value="1"/>
</dbReference>
<dbReference type="Pfam" id="PF25454">
    <property type="entry name" value="zf-C3HC4_IRF-2BP1_2"/>
    <property type="match status" value="1"/>
</dbReference>
<gene>
    <name evidence="7" type="ORF">Anapl_01297</name>
</gene>
<dbReference type="PANTHER" id="PTHR10816:SF14">
    <property type="entry name" value="E3 UBIQUITIN-PROTEIN LIGASE IRF2BPL-RELATED"/>
    <property type="match status" value="1"/>
</dbReference>
<feature type="compositionally biased region" description="Basic and acidic residues" evidence="4">
    <location>
        <begin position="83"/>
        <end position="93"/>
    </location>
</feature>
<dbReference type="GO" id="GO:0003714">
    <property type="term" value="F:transcription corepressor activity"/>
    <property type="evidence" value="ECO:0007669"/>
    <property type="project" value="TreeGrafter"/>
</dbReference>
<dbReference type="GO" id="GO:0006357">
    <property type="term" value="P:regulation of transcription by RNA polymerase II"/>
    <property type="evidence" value="ECO:0007669"/>
    <property type="project" value="TreeGrafter"/>
</dbReference>
<keyword evidence="8" id="KW-1185">Reference proteome</keyword>
<proteinExistence type="inferred from homology"/>
<accession>R0K5T1</accession>
<protein>
    <submittedName>
        <fullName evidence="7">Enhanced at puberty protein 1</fullName>
    </submittedName>
</protein>
<dbReference type="CDD" id="cd16717">
    <property type="entry name" value="vRING-HC_IRF2BPL"/>
    <property type="match status" value="1"/>
</dbReference>
<feature type="domain" description="IRF-2BP1/2-like middle" evidence="6">
    <location>
        <begin position="81"/>
        <end position="232"/>
    </location>
</feature>
<evidence type="ECO:0000256" key="3">
    <source>
        <dbReference type="ARBA" id="ARBA00023242"/>
    </source>
</evidence>
<keyword evidence="3" id="KW-0539">Nucleus</keyword>
<dbReference type="PANTHER" id="PTHR10816">
    <property type="entry name" value="MYELIN TRANSCRIPTION FACTOR 1-RELATED"/>
    <property type="match status" value="1"/>
</dbReference>
<comment type="similarity">
    <text evidence="2">Belongs to the IRF2BP family.</text>
</comment>
<evidence type="ECO:0000256" key="4">
    <source>
        <dbReference type="SAM" id="MobiDB-lite"/>
    </source>
</evidence>
<feature type="region of interest" description="Disordered" evidence="4">
    <location>
        <begin position="822"/>
        <end position="855"/>
    </location>
</feature>
<evidence type="ECO:0000259" key="6">
    <source>
        <dbReference type="Pfam" id="PF25457"/>
    </source>
</evidence>
<feature type="region of interest" description="Disordered" evidence="4">
    <location>
        <begin position="57"/>
        <end position="93"/>
    </location>
</feature>
<evidence type="ECO:0000256" key="2">
    <source>
        <dbReference type="ARBA" id="ARBA00010802"/>
    </source>
</evidence>
<dbReference type="InterPro" id="IPR057414">
    <property type="entry name" value="Zf-C3HC4_IRF-2BP1_2"/>
</dbReference>
<evidence type="ECO:0000256" key="1">
    <source>
        <dbReference type="ARBA" id="ARBA00004123"/>
    </source>
</evidence>
<evidence type="ECO:0000313" key="8">
    <source>
        <dbReference type="Proteomes" id="UP000296049"/>
    </source>
</evidence>
<dbReference type="InterPro" id="IPR044882">
    <property type="entry name" value="I2BP1/2_C3HC4-RING_sf"/>
</dbReference>
<dbReference type="Pfam" id="PF25457">
    <property type="entry name" value="IRF-2BP1_2_M"/>
    <property type="match status" value="1"/>
</dbReference>
<sequence>MGHLGGCGVAKLPRCAAAGQARREEWKAKLWQQPQQNWMVQQAASFEKCVGAAERRENEIDPDNSFPVKEACGKRPGSVSSSDQERELKEKQRNAEALAELSESLRNRAEEWASKPKIVRDTLLTLAGCTPYEVRFKKDHALLGRVFAFDAVSKPGMDYELKLFIEYPSGSGTVFSSASGVAKQMYQDCMKDFGRGLSSGFKYLEYEKKHGSGDWRLLGDLLPESVRFFKELRRLASRNGDMNLQVAPPPPSAHPAMDQVHPQNIPDSPMANSGPLCCTICHERLEDTHFVQCPSVPSHKFCFPCSRESIKAQGATGEVYCPSGEKCPLLSSCKQPLQCSLRPLPVPFAPSSHAGNRRGRRSSSQTSKRGRGGCLHQSGRPVRPPNWLNWPGCWGWPQTDDKCLKAVRVLQPRPKRQEQSWAVPPAKQALCAQLGLVLWELRCRLLHGFLLRGVPGMAISSSAVADPADVTPRLRFSPLNTWLLKRLSVHKASQTNRTGLCLRSLPSQQDRAQPREAERRQCTSARAEQQRQRWLALRANCVFGCTAKQLGCTDSSNKNLSEGLNAKANSGGIRAVLPQLHSTCIRAVLPQHAYAQRVVVQMDFKMNSNHKKVCFPSTPTVPLQGAFPQRCTPSAPKPAVPCHGVVLRVAFRGSRDCERGCAPRELGSALLVEDTHPCPAQPPGSTAHTGNQKLTADLDTADVELWAVWFRVSPLHWAPACSAQSLGEHNTGKQNKKKPPEICSFPVAPEGLGGGFSQENPNRALGEPVYSQQDIQIELKKHKISLSAKLQNNEFKESAQTETAHPGTASHRQARSFHAGFGFNERPTTASRALQSPPKPSSARIPTRNRRRNDVPDGYPMVILLALSSARVPTRNRRRNDIPDDNKSEMLCFPWALWLCCQSPQPTQPPSPGGTQFRPLCFFSPTSEYQNHADLLSAANICCLKHPNIFTGVNSFLVESAELILESKRGNVSYRGFCGRDKGSMSHTSLLDTRLLIDTARVALEKKGKACSSIADRASHRFRFDPPHLGSWLQPCRAREEPELDGRDRTEEGAAGMGKRLSDSRRIIGTLMKLGKAHAVTEALSYGIWMRIIISAYRHFSAVSLQLWGTDLLLCEARGALPHRLSVGAAAECGRWIWVPRGLLGAKKRERGKEGEAGRMSAIPLCKKEQKEGREAALPCAGARRHGAGGAVAVPLRGLGVRWVSLGHTNLTQGSVEPKEHFAFPKRSSGHPAAWLALAAPSEKVSFTGSHLHSALLSASCRTQSTAPGAELWGEQGTAQGTDDSRACCSERDGCNLSATLREKNAFLDTVTPW</sequence>
<feature type="region of interest" description="Disordered" evidence="4">
    <location>
        <begin position="503"/>
        <end position="524"/>
    </location>
</feature>
<dbReference type="FunFam" id="1.10.10.1580:FF:000001">
    <property type="entry name" value="interferon regulatory factor 2-binding protein 2"/>
    <property type="match status" value="1"/>
</dbReference>
<evidence type="ECO:0000313" key="7">
    <source>
        <dbReference type="EMBL" id="EOB05506.1"/>
    </source>
</evidence>
<name>R0K5T1_ANAPL</name>
<comment type="subcellular location">
    <subcellularLocation>
        <location evidence="1">Nucleus</location>
    </subcellularLocation>
</comment>
<evidence type="ECO:0000259" key="5">
    <source>
        <dbReference type="Pfam" id="PF25454"/>
    </source>
</evidence>
<dbReference type="GO" id="GO:0005634">
    <property type="term" value="C:nucleus"/>
    <property type="evidence" value="ECO:0007669"/>
    <property type="project" value="UniProtKB-SubCell"/>
</dbReference>